<dbReference type="Proteomes" id="UP001589894">
    <property type="component" value="Unassembled WGS sequence"/>
</dbReference>
<evidence type="ECO:0000256" key="3">
    <source>
        <dbReference type="ARBA" id="ARBA00022630"/>
    </source>
</evidence>
<dbReference type="PANTHER" id="PTHR48083">
    <property type="entry name" value="MEDIUM-CHAIN SPECIFIC ACYL-COA DEHYDROGENASE, MITOCHONDRIAL-RELATED"/>
    <property type="match status" value="1"/>
</dbReference>
<dbReference type="CDD" id="cd00567">
    <property type="entry name" value="ACAD"/>
    <property type="match status" value="1"/>
</dbReference>
<organism evidence="9 10">
    <name type="scientific">Plantactinospora siamensis</name>
    <dbReference type="NCBI Taxonomy" id="555372"/>
    <lineage>
        <taxon>Bacteria</taxon>
        <taxon>Bacillati</taxon>
        <taxon>Actinomycetota</taxon>
        <taxon>Actinomycetes</taxon>
        <taxon>Micromonosporales</taxon>
        <taxon>Micromonosporaceae</taxon>
        <taxon>Plantactinospora</taxon>
    </lineage>
</organism>
<dbReference type="InterPro" id="IPR036250">
    <property type="entry name" value="AcylCo_DH-like_C"/>
</dbReference>
<comment type="cofactor">
    <cofactor evidence="1 6">
        <name>FAD</name>
        <dbReference type="ChEBI" id="CHEBI:57692"/>
    </cofactor>
</comment>
<dbReference type="GO" id="GO:0016491">
    <property type="term" value="F:oxidoreductase activity"/>
    <property type="evidence" value="ECO:0007669"/>
    <property type="project" value="UniProtKB-KW"/>
</dbReference>
<dbReference type="EMBL" id="JBHLUE010000023">
    <property type="protein sequence ID" value="MFC0567404.1"/>
    <property type="molecule type" value="Genomic_DNA"/>
</dbReference>
<dbReference type="Pfam" id="PF02770">
    <property type="entry name" value="Acyl-CoA_dh_M"/>
    <property type="match status" value="1"/>
</dbReference>
<feature type="domain" description="Acyl-CoA oxidase/dehydrogenase middle" evidence="8">
    <location>
        <begin position="127"/>
        <end position="214"/>
    </location>
</feature>
<sequence length="404" mass="43072">MTSAMTWLDPLRTSVPEIDDTGWQDLHRLAGDLGSLCASPPAPQDTPAWSRWLLNLRRELARRSHRAPAGRAGLIWQALAQFTAGFHDLDLRDATGDGHGAMILAEGTPQAATRWAARLAAGELVGIAATERHGGSRIQEITTRATVRRDGTWRLTGEKCWVSRLMESAGFVVFFRDPDGRISATVVDADSPRLEREVIEPFGLAGWSWGVLRLHELPVDPATDLVGRAGDGLGVFRRHFARFRPLVTATALGTAAGTHTLVTGALAAKIRVGVLPRVRDNALVVLGRTHAEITAALLATFTTSRLAANSHPHADFAARVGKAAGVDTAVRAVADLAPLIGAAGFQRTHPIAKARADLTGLLYADGIHDSLYRSGGCTLLAGPVTDVAPIRPGTVAVDRWDKAA</sequence>
<evidence type="ECO:0000259" key="7">
    <source>
        <dbReference type="Pfam" id="PF00441"/>
    </source>
</evidence>
<dbReference type="SUPFAM" id="SSF47203">
    <property type="entry name" value="Acyl-CoA dehydrogenase C-terminal domain-like"/>
    <property type="match status" value="1"/>
</dbReference>
<comment type="similarity">
    <text evidence="2 6">Belongs to the acyl-CoA dehydrogenase family.</text>
</comment>
<keyword evidence="3 6" id="KW-0285">Flavoprotein</keyword>
<dbReference type="SUPFAM" id="SSF56645">
    <property type="entry name" value="Acyl-CoA dehydrogenase NM domain-like"/>
    <property type="match status" value="1"/>
</dbReference>
<keyword evidence="4 6" id="KW-0274">FAD</keyword>
<dbReference type="InterPro" id="IPR046373">
    <property type="entry name" value="Acyl-CoA_Oxase/DH_mid-dom_sf"/>
</dbReference>
<protein>
    <submittedName>
        <fullName evidence="9">Acyl-CoA dehydrogenase</fullName>
        <ecNumber evidence="9">1.3.8.-</ecNumber>
    </submittedName>
</protein>
<evidence type="ECO:0000259" key="8">
    <source>
        <dbReference type="Pfam" id="PF02770"/>
    </source>
</evidence>
<feature type="domain" description="Acyl-CoA dehydrogenase/oxidase C-terminal" evidence="7">
    <location>
        <begin position="230"/>
        <end position="358"/>
    </location>
</feature>
<proteinExistence type="inferred from homology"/>
<evidence type="ECO:0000256" key="6">
    <source>
        <dbReference type="RuleBase" id="RU362125"/>
    </source>
</evidence>
<dbReference type="InterPro" id="IPR050741">
    <property type="entry name" value="Acyl-CoA_dehydrogenase"/>
</dbReference>
<dbReference type="InterPro" id="IPR006091">
    <property type="entry name" value="Acyl-CoA_Oxase/DH_mid-dom"/>
</dbReference>
<evidence type="ECO:0000256" key="4">
    <source>
        <dbReference type="ARBA" id="ARBA00022827"/>
    </source>
</evidence>
<evidence type="ECO:0000256" key="1">
    <source>
        <dbReference type="ARBA" id="ARBA00001974"/>
    </source>
</evidence>
<evidence type="ECO:0000256" key="2">
    <source>
        <dbReference type="ARBA" id="ARBA00009347"/>
    </source>
</evidence>
<dbReference type="PANTHER" id="PTHR48083:SF2">
    <property type="entry name" value="MEDIUM-CHAIN SPECIFIC ACYL-COA DEHYDROGENASE, MITOCHONDRIAL"/>
    <property type="match status" value="1"/>
</dbReference>
<evidence type="ECO:0000313" key="10">
    <source>
        <dbReference type="Proteomes" id="UP001589894"/>
    </source>
</evidence>
<reference evidence="9 10" key="1">
    <citation type="submission" date="2024-09" db="EMBL/GenBank/DDBJ databases">
        <authorList>
            <person name="Sun Q."/>
            <person name="Mori K."/>
        </authorList>
    </citation>
    <scope>NUCLEOTIDE SEQUENCE [LARGE SCALE GENOMIC DNA]</scope>
    <source>
        <strain evidence="9 10">TBRC 2205</strain>
    </source>
</reference>
<dbReference type="Gene3D" id="1.10.540.10">
    <property type="entry name" value="Acyl-CoA dehydrogenase/oxidase, N-terminal domain"/>
    <property type="match status" value="1"/>
</dbReference>
<dbReference type="RefSeq" id="WP_377342704.1">
    <property type="nucleotide sequence ID" value="NZ_JBHLUE010000023.1"/>
</dbReference>
<dbReference type="InterPro" id="IPR037069">
    <property type="entry name" value="AcylCoA_DH/ox_N_sf"/>
</dbReference>
<name>A0ABV6P2Z2_9ACTN</name>
<evidence type="ECO:0000313" key="9">
    <source>
        <dbReference type="EMBL" id="MFC0567404.1"/>
    </source>
</evidence>
<dbReference type="InterPro" id="IPR009100">
    <property type="entry name" value="AcylCoA_DH/oxidase_NM_dom_sf"/>
</dbReference>
<dbReference type="EC" id="1.3.8.-" evidence="9"/>
<dbReference type="Gene3D" id="1.20.140.10">
    <property type="entry name" value="Butyryl-CoA Dehydrogenase, subunit A, domain 3"/>
    <property type="match status" value="1"/>
</dbReference>
<dbReference type="Pfam" id="PF00441">
    <property type="entry name" value="Acyl-CoA_dh_1"/>
    <property type="match status" value="1"/>
</dbReference>
<evidence type="ECO:0000256" key="5">
    <source>
        <dbReference type="ARBA" id="ARBA00023002"/>
    </source>
</evidence>
<dbReference type="Gene3D" id="2.40.110.10">
    <property type="entry name" value="Butyryl-CoA Dehydrogenase, subunit A, domain 2"/>
    <property type="match status" value="1"/>
</dbReference>
<keyword evidence="5 6" id="KW-0560">Oxidoreductase</keyword>
<gene>
    <name evidence="9" type="ORF">ACFFHU_25105</name>
</gene>
<dbReference type="InterPro" id="IPR009075">
    <property type="entry name" value="AcylCo_DH/oxidase_C"/>
</dbReference>
<keyword evidence="10" id="KW-1185">Reference proteome</keyword>
<accession>A0ABV6P2Z2</accession>
<comment type="caution">
    <text evidence="9">The sequence shown here is derived from an EMBL/GenBank/DDBJ whole genome shotgun (WGS) entry which is preliminary data.</text>
</comment>